<reference evidence="4" key="1">
    <citation type="journal article" date="2019" name="Int. J. Syst. Evol. Microbiol.">
        <title>The Global Catalogue of Microorganisms (GCM) 10K type strain sequencing project: providing services to taxonomists for standard genome sequencing and annotation.</title>
        <authorList>
            <consortium name="The Broad Institute Genomics Platform"/>
            <consortium name="The Broad Institute Genome Sequencing Center for Infectious Disease"/>
            <person name="Wu L."/>
            <person name="Ma J."/>
        </authorList>
    </citation>
    <scope>NUCLEOTIDE SEQUENCE [LARGE SCALE GENOMIC DNA]</scope>
    <source>
        <strain evidence="4">CGMCC 4.7643</strain>
    </source>
</reference>
<protein>
    <submittedName>
        <fullName evidence="3">Class F sortase</fullName>
    </submittedName>
</protein>
<evidence type="ECO:0000256" key="2">
    <source>
        <dbReference type="SAM" id="MobiDB-lite"/>
    </source>
</evidence>
<organism evidence="3 4">
    <name type="scientific">Amycolatopsis samaneae</name>
    <dbReference type="NCBI Taxonomy" id="664691"/>
    <lineage>
        <taxon>Bacteria</taxon>
        <taxon>Bacillati</taxon>
        <taxon>Actinomycetota</taxon>
        <taxon>Actinomycetes</taxon>
        <taxon>Pseudonocardiales</taxon>
        <taxon>Pseudonocardiaceae</taxon>
        <taxon>Amycolatopsis</taxon>
    </lineage>
</organism>
<dbReference type="Proteomes" id="UP001597419">
    <property type="component" value="Unassembled WGS sequence"/>
</dbReference>
<dbReference type="InterPro" id="IPR023365">
    <property type="entry name" value="Sortase_dom-sf"/>
</dbReference>
<dbReference type="Pfam" id="PF04203">
    <property type="entry name" value="Sortase"/>
    <property type="match status" value="1"/>
</dbReference>
<comment type="caution">
    <text evidence="3">The sequence shown here is derived from an EMBL/GenBank/DDBJ whole genome shotgun (WGS) entry which is preliminary data.</text>
</comment>
<feature type="region of interest" description="Disordered" evidence="2">
    <location>
        <begin position="36"/>
        <end position="70"/>
    </location>
</feature>
<dbReference type="InterPro" id="IPR042001">
    <property type="entry name" value="Sortase_F"/>
</dbReference>
<dbReference type="SUPFAM" id="SSF63817">
    <property type="entry name" value="Sortase"/>
    <property type="match status" value="1"/>
</dbReference>
<feature type="compositionally biased region" description="Low complexity" evidence="2">
    <location>
        <begin position="48"/>
        <end position="61"/>
    </location>
</feature>
<dbReference type="EMBL" id="JBHUKU010000021">
    <property type="protein sequence ID" value="MFD2463403.1"/>
    <property type="molecule type" value="Genomic_DNA"/>
</dbReference>
<dbReference type="RefSeq" id="WP_345400091.1">
    <property type="nucleotide sequence ID" value="NZ_BAABHG010000011.1"/>
</dbReference>
<dbReference type="CDD" id="cd05829">
    <property type="entry name" value="Sortase_F"/>
    <property type="match status" value="1"/>
</dbReference>
<name>A0ABW5GRK6_9PSEU</name>
<proteinExistence type="predicted"/>
<gene>
    <name evidence="3" type="ORF">ACFSYJ_32660</name>
</gene>
<keyword evidence="4" id="KW-1185">Reference proteome</keyword>
<keyword evidence="1" id="KW-0378">Hydrolase</keyword>
<sequence length="210" mass="21856">MSGSKSLRGCWGLALSAAAALIALICLAVVLATGQSTTPAPTTPSAPPSSATATSHETPAPRSEPASVEIPKIGADSTLVRLGLNPDNTLEVPPVSRPMQAGWYALGPAPGEKGPAVVVGHVDGNKEAGIFFRLKELVPGDQIAVTRKDGTKLVFVVSRVAEVAKDRFPTDAVYGDTPGPELRLITCGGSFDRAARSYRDNIIVYAALRR</sequence>
<evidence type="ECO:0000313" key="3">
    <source>
        <dbReference type="EMBL" id="MFD2463403.1"/>
    </source>
</evidence>
<accession>A0ABW5GRK6</accession>
<evidence type="ECO:0000313" key="4">
    <source>
        <dbReference type="Proteomes" id="UP001597419"/>
    </source>
</evidence>
<dbReference type="InterPro" id="IPR005754">
    <property type="entry name" value="Sortase"/>
</dbReference>
<dbReference type="Gene3D" id="2.40.260.10">
    <property type="entry name" value="Sortase"/>
    <property type="match status" value="1"/>
</dbReference>
<dbReference type="NCBIfam" id="NF033748">
    <property type="entry name" value="class_F_sortase"/>
    <property type="match status" value="1"/>
</dbReference>
<evidence type="ECO:0000256" key="1">
    <source>
        <dbReference type="ARBA" id="ARBA00022801"/>
    </source>
</evidence>